<dbReference type="KEGG" id="sjv:SJAV_19160"/>
<evidence type="ECO:0000313" key="2">
    <source>
        <dbReference type="EMBL" id="BFH73972.1"/>
    </source>
</evidence>
<organism evidence="2">
    <name type="scientific">Sulfurisphaera javensis</name>
    <dbReference type="NCBI Taxonomy" id="2049879"/>
    <lineage>
        <taxon>Archaea</taxon>
        <taxon>Thermoproteota</taxon>
        <taxon>Thermoprotei</taxon>
        <taxon>Sulfolobales</taxon>
        <taxon>Sulfolobaceae</taxon>
        <taxon>Sulfurisphaera</taxon>
    </lineage>
</organism>
<gene>
    <name evidence="2" type="ORF">SJAV_19160</name>
</gene>
<dbReference type="Pfam" id="PF05168">
    <property type="entry name" value="HEPN"/>
    <property type="match status" value="1"/>
</dbReference>
<dbReference type="AlphaFoldDB" id="A0AAT9GTQ3"/>
<dbReference type="SMART" id="SM00748">
    <property type="entry name" value="HEPN"/>
    <property type="match status" value="1"/>
</dbReference>
<reference evidence="2" key="1">
    <citation type="submission" date="2024-03" db="EMBL/GenBank/DDBJ databases">
        <title>Complete genome sequence of Sulfurisphaera javensis strain KD-1.</title>
        <authorList>
            <person name="Sakai H."/>
            <person name="Nur N."/>
            <person name="Suwanto A."/>
            <person name="Kurosawa N."/>
        </authorList>
    </citation>
    <scope>NUCLEOTIDE SEQUENCE</scope>
    <source>
        <strain evidence="2">KD-1</strain>
    </source>
</reference>
<name>A0AAT9GTQ3_9CREN</name>
<accession>A0AAT9GTQ3</accession>
<protein>
    <submittedName>
        <fullName evidence="2">HEPN domain-containing protein</fullName>
    </submittedName>
</protein>
<dbReference type="PROSITE" id="PS50910">
    <property type="entry name" value="HEPN"/>
    <property type="match status" value="1"/>
</dbReference>
<dbReference type="InterPro" id="IPR007842">
    <property type="entry name" value="HEPN_dom"/>
</dbReference>
<dbReference type="EMBL" id="AP031322">
    <property type="protein sequence ID" value="BFH73972.1"/>
    <property type="molecule type" value="Genomic_DNA"/>
</dbReference>
<dbReference type="SUPFAM" id="SSF81593">
    <property type="entry name" value="Nucleotidyltransferase substrate binding subunit/domain"/>
    <property type="match status" value="1"/>
</dbReference>
<proteinExistence type="predicted"/>
<sequence>MSGYKVQIMKKTALQFLKDAKRDLEEGGYNNAIFYTEEAVQLYIKAVLFELFATEIRSHDLRSLLSSLSLSLEESGYTRFSQEIKDLTRIYRNALIDLEDAYIDSRYGGIEYSKEQVEELIEIAEKIINKLEEISKNVKLGKE</sequence>
<dbReference type="Gene3D" id="1.20.120.330">
    <property type="entry name" value="Nucleotidyltransferases domain 2"/>
    <property type="match status" value="1"/>
</dbReference>
<dbReference type="GeneID" id="92354868"/>
<evidence type="ECO:0000259" key="1">
    <source>
        <dbReference type="PROSITE" id="PS50910"/>
    </source>
</evidence>
<feature type="domain" description="HEPN" evidence="1">
    <location>
        <begin position="10"/>
        <end position="127"/>
    </location>
</feature>
<dbReference type="RefSeq" id="WP_369609524.1">
    <property type="nucleotide sequence ID" value="NZ_AP031322.1"/>
</dbReference>